<keyword evidence="1 2" id="KW-0344">Guanine-nucleotide releasing factor</keyword>
<dbReference type="SUPFAM" id="SSF48366">
    <property type="entry name" value="Ras GEF"/>
    <property type="match status" value="1"/>
</dbReference>
<dbReference type="SMART" id="SM00233">
    <property type="entry name" value="PH"/>
    <property type="match status" value="1"/>
</dbReference>
<dbReference type="Gene3D" id="1.10.840.10">
    <property type="entry name" value="Ras guanine-nucleotide exchange factors catalytic domain"/>
    <property type="match status" value="1"/>
</dbReference>
<feature type="compositionally biased region" description="Low complexity" evidence="3">
    <location>
        <begin position="257"/>
        <end position="270"/>
    </location>
</feature>
<gene>
    <name evidence="6" type="ORF">M427DRAFT_30551</name>
</gene>
<feature type="compositionally biased region" description="Low complexity" evidence="3">
    <location>
        <begin position="436"/>
        <end position="446"/>
    </location>
</feature>
<feature type="domain" description="PH" evidence="4">
    <location>
        <begin position="614"/>
        <end position="736"/>
    </location>
</feature>
<feature type="region of interest" description="Disordered" evidence="3">
    <location>
        <begin position="215"/>
        <end position="308"/>
    </location>
</feature>
<dbReference type="InterPro" id="IPR023578">
    <property type="entry name" value="Ras_GEF_dom_sf"/>
</dbReference>
<evidence type="ECO:0000313" key="7">
    <source>
        <dbReference type="Proteomes" id="UP000070544"/>
    </source>
</evidence>
<keyword evidence="7" id="KW-1185">Reference proteome</keyword>
<dbReference type="Gene3D" id="2.30.29.30">
    <property type="entry name" value="Pleckstrin-homology domain (PH domain)/Phosphotyrosine-binding domain (PTB)"/>
    <property type="match status" value="1"/>
</dbReference>
<evidence type="ECO:0000313" key="6">
    <source>
        <dbReference type="EMBL" id="KXS17430.1"/>
    </source>
</evidence>
<organism evidence="6 7">
    <name type="scientific">Gonapodya prolifera (strain JEL478)</name>
    <name type="common">Monoblepharis prolifera</name>
    <dbReference type="NCBI Taxonomy" id="1344416"/>
    <lineage>
        <taxon>Eukaryota</taxon>
        <taxon>Fungi</taxon>
        <taxon>Fungi incertae sedis</taxon>
        <taxon>Chytridiomycota</taxon>
        <taxon>Chytridiomycota incertae sedis</taxon>
        <taxon>Monoblepharidomycetes</taxon>
        <taxon>Monoblepharidales</taxon>
        <taxon>Gonapodyaceae</taxon>
        <taxon>Gonapodya</taxon>
    </lineage>
</organism>
<feature type="region of interest" description="Disordered" evidence="3">
    <location>
        <begin position="417"/>
        <end position="599"/>
    </location>
</feature>
<protein>
    <recommendedName>
        <fullName evidence="8">Ras GEF</fullName>
    </recommendedName>
</protein>
<dbReference type="InterPro" id="IPR001849">
    <property type="entry name" value="PH_domain"/>
</dbReference>
<dbReference type="EMBL" id="KQ965747">
    <property type="protein sequence ID" value="KXS17430.1"/>
    <property type="molecule type" value="Genomic_DNA"/>
</dbReference>
<dbReference type="InterPro" id="IPR041681">
    <property type="entry name" value="PH_9"/>
</dbReference>
<dbReference type="SMART" id="SM00147">
    <property type="entry name" value="RasGEF"/>
    <property type="match status" value="1"/>
</dbReference>
<feature type="domain" description="Ras-GEF" evidence="5">
    <location>
        <begin position="1"/>
        <end position="217"/>
    </location>
</feature>
<proteinExistence type="predicted"/>
<name>A0A139AKY2_GONPJ</name>
<dbReference type="InterPro" id="IPR011993">
    <property type="entry name" value="PH-like_dom_sf"/>
</dbReference>
<feature type="compositionally biased region" description="Basic and acidic residues" evidence="3">
    <location>
        <begin position="462"/>
        <end position="474"/>
    </location>
</feature>
<dbReference type="Pfam" id="PF00617">
    <property type="entry name" value="RasGEF"/>
    <property type="match status" value="1"/>
</dbReference>
<dbReference type="Pfam" id="PF15410">
    <property type="entry name" value="PH_9"/>
    <property type="match status" value="1"/>
</dbReference>
<dbReference type="InterPro" id="IPR001895">
    <property type="entry name" value="RASGEF_cat_dom"/>
</dbReference>
<dbReference type="OrthoDB" id="546434at2759"/>
<dbReference type="PROSITE" id="PS50003">
    <property type="entry name" value="PH_DOMAIN"/>
    <property type="match status" value="1"/>
</dbReference>
<evidence type="ECO:0000259" key="4">
    <source>
        <dbReference type="PROSITE" id="PS50003"/>
    </source>
</evidence>
<dbReference type="GO" id="GO:0005886">
    <property type="term" value="C:plasma membrane"/>
    <property type="evidence" value="ECO:0007669"/>
    <property type="project" value="TreeGrafter"/>
</dbReference>
<feature type="compositionally biased region" description="Polar residues" evidence="3">
    <location>
        <begin position="486"/>
        <end position="506"/>
    </location>
</feature>
<evidence type="ECO:0000256" key="2">
    <source>
        <dbReference type="PROSITE-ProRule" id="PRU00168"/>
    </source>
</evidence>
<dbReference type="InterPro" id="IPR008937">
    <property type="entry name" value="Ras-like_GEF"/>
</dbReference>
<dbReference type="PANTHER" id="PTHR23113">
    <property type="entry name" value="GUANINE NUCLEOTIDE EXCHANGE FACTOR"/>
    <property type="match status" value="1"/>
</dbReference>
<sequence>MAWDSPAERRQKAPNIVAMTGQFNKLALWVAAEILESTNVKRRMARISHFIAIAKQCVELNDFHSAKAIVSGLQSTPVWRLDKTWSGIARKDKSTFDKMCEMLAPDSNYESLRKELRKAAKQAHIPFLGVWLLDLIYLNEARKKERAERPGSAHESERDAQIATTIDEILKSAENAKFDYDPIPALQNLLTSDKYIEELRAMHEDTFYAMSYQLEPKETPGSSPSRAPANESGEQDGGGDEKKRIRVGRTTSHQAMTPSSTNVFSSSGSTGAQEKQAPVDLLTPDSDLVSHSPQWSSSSSAGGDNTNKAEDVAVIGGQGGAVPLPAPTDSVSVPAPMLPEHKSRTVTGYLSMVVRSPAKGGNVGRDVVLDQRKWKTVSAATNKKQKGAAYATLEDEVTDDMKFLDMVLGGDVVVPEVGGGTREGGMQAHGKEKSSSSKGSARKIGGVRSRKSTDEESASGVDVRETNGAGERRGSVAGPSPVQAIMSDNENSRGATASTANESQGSFKMPNPSPVPPPPSAGTGTVALTISTYGNEMGVPDGHSRDSSMLATPSTIATTSSEQSGGSRSVASPESNLSAAMDSPGSTEGEPGSATYNSHNRVASNVSTSVRSEKPTLQGTVTKKDELDVEGRRAANRSWTKVALVLRGTSLLMFHYRKKLHKASGSDETSSAVLDLKRPIQIIDLSSTSSIEIPCDYKKRKNVFRVKPAGKAQVLFQVDDSKDLDRWMQAIREKIETLKAPTELPPENLIQFHDQ</sequence>
<accession>A0A139AKY2</accession>
<evidence type="ECO:0000256" key="3">
    <source>
        <dbReference type="SAM" id="MobiDB-lite"/>
    </source>
</evidence>
<reference evidence="6 7" key="1">
    <citation type="journal article" date="2015" name="Genome Biol. Evol.">
        <title>Phylogenomic analyses indicate that early fungi evolved digesting cell walls of algal ancestors of land plants.</title>
        <authorList>
            <person name="Chang Y."/>
            <person name="Wang S."/>
            <person name="Sekimoto S."/>
            <person name="Aerts A.L."/>
            <person name="Choi C."/>
            <person name="Clum A."/>
            <person name="LaButti K.M."/>
            <person name="Lindquist E.A."/>
            <person name="Yee Ngan C."/>
            <person name="Ohm R.A."/>
            <person name="Salamov A.A."/>
            <person name="Grigoriev I.V."/>
            <person name="Spatafora J.W."/>
            <person name="Berbee M.L."/>
        </authorList>
    </citation>
    <scope>NUCLEOTIDE SEQUENCE [LARGE SCALE GENOMIC DNA]</scope>
    <source>
        <strain evidence="6 7">JEL478</strain>
    </source>
</reference>
<dbReference type="InterPro" id="IPR036964">
    <property type="entry name" value="RASGEF_cat_dom_sf"/>
</dbReference>
<dbReference type="GO" id="GO:0005085">
    <property type="term" value="F:guanyl-nucleotide exchange factor activity"/>
    <property type="evidence" value="ECO:0007669"/>
    <property type="project" value="UniProtKB-KW"/>
</dbReference>
<evidence type="ECO:0000259" key="5">
    <source>
        <dbReference type="PROSITE" id="PS50009"/>
    </source>
</evidence>
<feature type="compositionally biased region" description="Polar residues" evidence="3">
    <location>
        <begin position="547"/>
        <end position="578"/>
    </location>
</feature>
<evidence type="ECO:0000256" key="1">
    <source>
        <dbReference type="ARBA" id="ARBA00022658"/>
    </source>
</evidence>
<dbReference type="AlphaFoldDB" id="A0A139AKY2"/>
<dbReference type="GO" id="GO:0007265">
    <property type="term" value="P:Ras protein signal transduction"/>
    <property type="evidence" value="ECO:0007669"/>
    <property type="project" value="TreeGrafter"/>
</dbReference>
<evidence type="ECO:0008006" key="8">
    <source>
        <dbReference type="Google" id="ProtNLM"/>
    </source>
</evidence>
<dbReference type="PROSITE" id="PS50009">
    <property type="entry name" value="RASGEF_CAT"/>
    <property type="match status" value="1"/>
</dbReference>
<feature type="compositionally biased region" description="Pro residues" evidence="3">
    <location>
        <begin position="511"/>
        <end position="520"/>
    </location>
</feature>
<dbReference type="Proteomes" id="UP000070544">
    <property type="component" value="Unassembled WGS sequence"/>
</dbReference>
<feature type="compositionally biased region" description="Low complexity" evidence="3">
    <location>
        <begin position="290"/>
        <end position="300"/>
    </location>
</feature>
<dbReference type="STRING" id="1344416.A0A139AKY2"/>
<dbReference type="SUPFAM" id="SSF50729">
    <property type="entry name" value="PH domain-like"/>
    <property type="match status" value="1"/>
</dbReference>
<dbReference type="PANTHER" id="PTHR23113:SF368">
    <property type="entry name" value="CELL DIVISION CONTROL PROTEIN 25"/>
    <property type="match status" value="1"/>
</dbReference>